<dbReference type="Pfam" id="PF00129">
    <property type="entry name" value="MHC_I"/>
    <property type="match status" value="1"/>
</dbReference>
<dbReference type="InterPro" id="IPR013783">
    <property type="entry name" value="Ig-like_fold"/>
</dbReference>
<dbReference type="PANTHER" id="PTHR16675">
    <property type="entry name" value="MHC CLASS I-RELATED"/>
    <property type="match status" value="1"/>
</dbReference>
<evidence type="ECO:0000256" key="10">
    <source>
        <dbReference type="SAM" id="SignalP"/>
    </source>
</evidence>
<proteinExistence type="inferred from homology"/>
<evidence type="ECO:0000256" key="2">
    <source>
        <dbReference type="ARBA" id="ARBA00022692"/>
    </source>
</evidence>
<dbReference type="PRINTS" id="PR01638">
    <property type="entry name" value="MHCCLASSI"/>
</dbReference>
<evidence type="ECO:0000313" key="13">
    <source>
        <dbReference type="Proteomes" id="UP000694569"/>
    </source>
</evidence>
<dbReference type="SUPFAM" id="SSF54452">
    <property type="entry name" value="MHC antigen-recognition domain"/>
    <property type="match status" value="1"/>
</dbReference>
<dbReference type="PROSITE" id="PS50835">
    <property type="entry name" value="IG_LIKE"/>
    <property type="match status" value="1"/>
</dbReference>
<accession>A0A8C5WKE0</accession>
<keyword evidence="5 9" id="KW-0472">Membrane</keyword>
<organism evidence="12 13">
    <name type="scientific">Leptobrachium leishanense</name>
    <name type="common">Leishan spiny toad</name>
    <dbReference type="NCBI Taxonomy" id="445787"/>
    <lineage>
        <taxon>Eukaryota</taxon>
        <taxon>Metazoa</taxon>
        <taxon>Chordata</taxon>
        <taxon>Craniata</taxon>
        <taxon>Vertebrata</taxon>
        <taxon>Euteleostomi</taxon>
        <taxon>Amphibia</taxon>
        <taxon>Batrachia</taxon>
        <taxon>Anura</taxon>
        <taxon>Pelobatoidea</taxon>
        <taxon>Megophryidae</taxon>
        <taxon>Leptobrachium</taxon>
    </lineage>
</organism>
<dbReference type="InterPro" id="IPR011161">
    <property type="entry name" value="MHC_I-like_Ag-recog"/>
</dbReference>
<comment type="similarity">
    <text evidence="8">Belongs to the MHC class I family.</text>
</comment>
<keyword evidence="4 9" id="KW-1133">Transmembrane helix</keyword>
<dbReference type="InterPro" id="IPR037055">
    <property type="entry name" value="MHC_I-like_Ag-recog_sf"/>
</dbReference>
<dbReference type="InterPro" id="IPR011162">
    <property type="entry name" value="MHC_I/II-like_Ag-recog"/>
</dbReference>
<dbReference type="InterPro" id="IPR050208">
    <property type="entry name" value="MHC_class-I_related"/>
</dbReference>
<dbReference type="Pfam" id="PF07654">
    <property type="entry name" value="C1-set"/>
    <property type="match status" value="1"/>
</dbReference>
<feature type="transmembrane region" description="Helical" evidence="9">
    <location>
        <begin position="297"/>
        <end position="319"/>
    </location>
</feature>
<dbReference type="InterPro" id="IPR001039">
    <property type="entry name" value="MHC_I_a_a1/a2"/>
</dbReference>
<evidence type="ECO:0000256" key="9">
    <source>
        <dbReference type="SAM" id="Phobius"/>
    </source>
</evidence>
<dbReference type="AlphaFoldDB" id="A0A8C5WKE0"/>
<evidence type="ECO:0000256" key="3">
    <source>
        <dbReference type="ARBA" id="ARBA00022729"/>
    </source>
</evidence>
<protein>
    <recommendedName>
        <fullName evidence="11">Ig-like domain-containing protein</fullName>
    </recommendedName>
</protein>
<evidence type="ECO:0000256" key="8">
    <source>
        <dbReference type="RuleBase" id="RU004439"/>
    </source>
</evidence>
<keyword evidence="13" id="KW-1185">Reference proteome</keyword>
<evidence type="ECO:0000256" key="7">
    <source>
        <dbReference type="ARBA" id="ARBA00023180"/>
    </source>
</evidence>
<feature type="chain" id="PRO_5034901938" description="Ig-like domain-containing protein" evidence="10">
    <location>
        <begin position="18"/>
        <end position="370"/>
    </location>
</feature>
<dbReference type="Gene3D" id="3.30.500.10">
    <property type="entry name" value="MHC class I-like antigen recognition-like"/>
    <property type="match status" value="1"/>
</dbReference>
<dbReference type="SUPFAM" id="SSF48726">
    <property type="entry name" value="Immunoglobulin"/>
    <property type="match status" value="1"/>
</dbReference>
<comment type="subcellular location">
    <subcellularLocation>
        <location evidence="1">Membrane</location>
        <topology evidence="1">Single-pass membrane protein</topology>
    </subcellularLocation>
</comment>
<dbReference type="InterPro" id="IPR036179">
    <property type="entry name" value="Ig-like_dom_sf"/>
</dbReference>
<evidence type="ECO:0000259" key="11">
    <source>
        <dbReference type="PROSITE" id="PS50835"/>
    </source>
</evidence>
<reference evidence="12" key="1">
    <citation type="submission" date="2025-08" db="UniProtKB">
        <authorList>
            <consortium name="Ensembl"/>
        </authorList>
    </citation>
    <scope>IDENTIFICATION</scope>
</reference>
<dbReference type="OrthoDB" id="8936120at2759"/>
<dbReference type="PANTHER" id="PTHR16675:SF286">
    <property type="entry name" value="MHC CLASS I ANTIGEN"/>
    <property type="match status" value="1"/>
</dbReference>
<dbReference type="SMART" id="SM00407">
    <property type="entry name" value="IGc1"/>
    <property type="match status" value="1"/>
</dbReference>
<feature type="signal peptide" evidence="10">
    <location>
        <begin position="1"/>
        <end position="17"/>
    </location>
</feature>
<name>A0A8C5WKE0_9ANUR</name>
<keyword evidence="2 9" id="KW-0812">Transmembrane</keyword>
<evidence type="ECO:0000256" key="1">
    <source>
        <dbReference type="ARBA" id="ARBA00004167"/>
    </source>
</evidence>
<keyword evidence="3 10" id="KW-0732">Signal</keyword>
<evidence type="ECO:0000256" key="4">
    <source>
        <dbReference type="ARBA" id="ARBA00022989"/>
    </source>
</evidence>
<reference evidence="12" key="2">
    <citation type="submission" date="2025-09" db="UniProtKB">
        <authorList>
            <consortium name="Ensembl"/>
        </authorList>
    </citation>
    <scope>IDENTIFICATION</scope>
</reference>
<evidence type="ECO:0000256" key="5">
    <source>
        <dbReference type="ARBA" id="ARBA00023136"/>
    </source>
</evidence>
<evidence type="ECO:0000313" key="12">
    <source>
        <dbReference type="Ensembl" id="ENSLLEP00000044940.1"/>
    </source>
</evidence>
<dbReference type="FunFam" id="3.30.500.10:FF:000001">
    <property type="entry name" value="H-2 class I histocompatibility antigen, alpha chain"/>
    <property type="match status" value="1"/>
</dbReference>
<dbReference type="InterPro" id="IPR003597">
    <property type="entry name" value="Ig_C1-set"/>
</dbReference>
<dbReference type="GO" id="GO:0005615">
    <property type="term" value="C:extracellular space"/>
    <property type="evidence" value="ECO:0007669"/>
    <property type="project" value="TreeGrafter"/>
</dbReference>
<feature type="domain" description="Ig-like" evidence="11">
    <location>
        <begin position="201"/>
        <end position="285"/>
    </location>
</feature>
<dbReference type="Gene3D" id="2.60.40.10">
    <property type="entry name" value="Immunoglobulins"/>
    <property type="match status" value="1"/>
</dbReference>
<dbReference type="InterPro" id="IPR007110">
    <property type="entry name" value="Ig-like_dom"/>
</dbReference>
<dbReference type="GO" id="GO:0009897">
    <property type="term" value="C:external side of plasma membrane"/>
    <property type="evidence" value="ECO:0007669"/>
    <property type="project" value="TreeGrafter"/>
</dbReference>
<dbReference type="Ensembl" id="ENSLLET00000046733.1">
    <property type="protein sequence ID" value="ENSLLEP00000044940.1"/>
    <property type="gene ID" value="ENSLLEG00000028495.1"/>
</dbReference>
<dbReference type="GeneTree" id="ENSGT01120000271825"/>
<dbReference type="FunFam" id="2.60.40.10:FF:000204">
    <property type="entry name" value="Major histocompatibility complex, class I-related protein"/>
    <property type="match status" value="1"/>
</dbReference>
<dbReference type="Proteomes" id="UP000694569">
    <property type="component" value="Unplaced"/>
</dbReference>
<keyword evidence="7" id="KW-0325">Glycoprotein</keyword>
<evidence type="ECO:0000256" key="6">
    <source>
        <dbReference type="ARBA" id="ARBA00023157"/>
    </source>
</evidence>
<sequence>MKVPLLLLIVGVSEVFSGHSLQYYYTGVSVPGHGLPLFSTVGYVDGIEIVRYSSDVGRAARVAPWMQKVEDADYWESETQIGKDTEATFKQSVKNLMNRYNQTGGIHIIQRMYGCELRDDGGSTRGYYQYGYDGKDFVVLDTEHGVYYPLTDQAQVTAQNWNSPKERLGERQKNYLETDCIDWLRKYIEYGKEELEKRVRPEVKVSDQTVNGVTKLHCQVYGFYPRDVDVKWQKNGIDVPSHEAKHVLPNSDGTYQIRVAVEVAAEDREGHSCNVDHASLDQQLTVKWEPQSSSNTLWIVIGVVLGGVTAIAAAGFIIWRKRSSGGIIAVSGKKTNLALTSGISAEEATSLYGKLRSASDKDGSSTSSND</sequence>
<keyword evidence="6" id="KW-1015">Disulfide bond</keyword>
<dbReference type="GO" id="GO:0006955">
    <property type="term" value="P:immune response"/>
    <property type="evidence" value="ECO:0007669"/>
    <property type="project" value="TreeGrafter"/>
</dbReference>